<keyword evidence="2 7" id="KW-0732">Signal</keyword>
<evidence type="ECO:0000256" key="5">
    <source>
        <dbReference type="ARBA" id="ARBA00023288"/>
    </source>
</evidence>
<dbReference type="NCBIfam" id="NF033216">
    <property type="entry name" value="lipo_YgdI_YgdR"/>
    <property type="match status" value="1"/>
</dbReference>
<feature type="region of interest" description="Disordered" evidence="6">
    <location>
        <begin position="48"/>
        <end position="69"/>
    </location>
</feature>
<gene>
    <name evidence="9" type="ORF">J7302_19380</name>
</gene>
<feature type="chain" id="PRO_5047369347" evidence="7">
    <location>
        <begin position="27"/>
        <end position="69"/>
    </location>
</feature>
<dbReference type="Proteomes" id="UP001519667">
    <property type="component" value="Unassembled WGS sequence"/>
</dbReference>
<protein>
    <submittedName>
        <fullName evidence="9">YgdI/YgdR family lipoprotein</fullName>
    </submittedName>
</protein>
<evidence type="ECO:0000256" key="4">
    <source>
        <dbReference type="ARBA" id="ARBA00023139"/>
    </source>
</evidence>
<dbReference type="InterPro" id="IPR047807">
    <property type="entry name" value="YgdI/YgdR-like_SH3-like"/>
</dbReference>
<proteinExistence type="predicted"/>
<dbReference type="Gene3D" id="2.30.30.100">
    <property type="match status" value="1"/>
</dbReference>
<reference evidence="9 10" key="1">
    <citation type="submission" date="2021-04" db="EMBL/GenBank/DDBJ databases">
        <title>Pseudomonas boanensis sp. nov., a bacterium isolated from river water used for household purposes in Boane District, Mozambique.</title>
        <authorList>
            <person name="Nicklasson M."/>
            <person name="Martin-Rodriguez A.J."/>
            <person name="Thorell K."/>
            <person name="Neves L."/>
            <person name="Mussagy A."/>
            <person name="Rydberg H.A."/>
            <person name="Hernroth B."/>
            <person name="Svensson-Stadler L."/>
            <person name="Sjoling A."/>
        </authorList>
    </citation>
    <scope>NUCLEOTIDE SEQUENCE [LARGE SCALE GENOMIC DNA]</scope>
    <source>
        <strain evidence="9 10">DB1</strain>
    </source>
</reference>
<keyword evidence="3" id="KW-0472">Membrane</keyword>
<keyword evidence="5 9" id="KW-0449">Lipoprotein</keyword>
<dbReference type="PANTHER" id="PTHR37011:SF1">
    <property type="entry name" value="POT FAMILY PEPTIDE TRANSPORT PROTEIN"/>
    <property type="match status" value="1"/>
</dbReference>
<dbReference type="SUPFAM" id="SSF50182">
    <property type="entry name" value="Sm-like ribonucleoproteins"/>
    <property type="match status" value="1"/>
</dbReference>
<evidence type="ECO:0000313" key="9">
    <source>
        <dbReference type="EMBL" id="MBT8768274.1"/>
    </source>
</evidence>
<dbReference type="EMBL" id="JAGTIS010000012">
    <property type="protein sequence ID" value="MBT8768274.1"/>
    <property type="molecule type" value="Genomic_DNA"/>
</dbReference>
<evidence type="ECO:0000259" key="8">
    <source>
        <dbReference type="Pfam" id="PF06004"/>
    </source>
</evidence>
<keyword evidence="4" id="KW-0564">Palmitate</keyword>
<dbReference type="PROSITE" id="PS51257">
    <property type="entry name" value="PROKAR_LIPOPROTEIN"/>
    <property type="match status" value="1"/>
</dbReference>
<evidence type="ECO:0000256" key="7">
    <source>
        <dbReference type="SAM" id="SignalP"/>
    </source>
</evidence>
<comment type="caution">
    <text evidence="9">The sequence shown here is derived from an EMBL/GenBank/DDBJ whole genome shotgun (WGS) entry which is preliminary data.</text>
</comment>
<dbReference type="PANTHER" id="PTHR37011">
    <property type="entry name" value="POT FAMILY PEPTIDE TRANSPORT PROTEIN-RELATED"/>
    <property type="match status" value="1"/>
</dbReference>
<evidence type="ECO:0000256" key="3">
    <source>
        <dbReference type="ARBA" id="ARBA00023136"/>
    </source>
</evidence>
<evidence type="ECO:0000256" key="1">
    <source>
        <dbReference type="ARBA" id="ARBA00022475"/>
    </source>
</evidence>
<dbReference type="InterPro" id="IPR010305">
    <property type="entry name" value="YgdI/YgdR-like"/>
</dbReference>
<dbReference type="InterPro" id="IPR010920">
    <property type="entry name" value="LSM_dom_sf"/>
</dbReference>
<feature type="domain" description="Lipoprotein YgdI/YgdR-like SH3-like" evidence="8">
    <location>
        <begin position="21"/>
        <end position="68"/>
    </location>
</feature>
<keyword evidence="10" id="KW-1185">Reference proteome</keyword>
<evidence type="ECO:0000256" key="6">
    <source>
        <dbReference type="SAM" id="MobiDB-lite"/>
    </source>
</evidence>
<accession>A0ABS5XKN8</accession>
<dbReference type="RefSeq" id="WP_215378447.1">
    <property type="nucleotide sequence ID" value="NZ_JAGTIS010000012.1"/>
</dbReference>
<name>A0ABS5XKN8_9GAMM</name>
<organism evidence="9 10">
    <name type="scientific">Metapseudomonas boanensis</name>
    <dbReference type="NCBI Taxonomy" id="2822138"/>
    <lineage>
        <taxon>Bacteria</taxon>
        <taxon>Pseudomonadati</taxon>
        <taxon>Pseudomonadota</taxon>
        <taxon>Gammaproteobacteria</taxon>
        <taxon>Pseudomonadales</taxon>
        <taxon>Pseudomonadaceae</taxon>
        <taxon>Metapseudomonas</taxon>
    </lineage>
</organism>
<feature type="compositionally biased region" description="Polar residues" evidence="6">
    <location>
        <begin position="55"/>
        <end position="69"/>
    </location>
</feature>
<keyword evidence="1" id="KW-1003">Cell membrane</keyword>
<feature type="signal peptide" evidence="7">
    <location>
        <begin position="1"/>
        <end position="26"/>
    </location>
</feature>
<sequence length="69" mass="7735">MKQTVLIVIFALGLAACSSEYLIATADGQIITTHEKPELDRDTGMIEFEDDEGRTQQIPQSQVKQIIER</sequence>
<evidence type="ECO:0000256" key="2">
    <source>
        <dbReference type="ARBA" id="ARBA00022729"/>
    </source>
</evidence>
<evidence type="ECO:0000313" key="10">
    <source>
        <dbReference type="Proteomes" id="UP001519667"/>
    </source>
</evidence>
<dbReference type="Pfam" id="PF06004">
    <property type="entry name" value="DUF903"/>
    <property type="match status" value="1"/>
</dbReference>